<dbReference type="PANTHER" id="PTHR43163">
    <property type="entry name" value="DIPEPTIDE TRANSPORT SYSTEM PERMEASE PROTEIN DPPB-RELATED"/>
    <property type="match status" value="1"/>
</dbReference>
<evidence type="ECO:0000313" key="9">
    <source>
        <dbReference type="EMBL" id="CAB4749829.1"/>
    </source>
</evidence>
<protein>
    <submittedName>
        <fullName evidence="9">Unannotated protein</fullName>
    </submittedName>
</protein>
<name>A0A6J6TUC8_9ZZZZ</name>
<feature type="transmembrane region" description="Helical" evidence="7">
    <location>
        <begin position="255"/>
        <end position="277"/>
    </location>
</feature>
<dbReference type="InterPro" id="IPR035906">
    <property type="entry name" value="MetI-like_sf"/>
</dbReference>
<dbReference type="GO" id="GO:0055085">
    <property type="term" value="P:transmembrane transport"/>
    <property type="evidence" value="ECO:0007669"/>
    <property type="project" value="InterPro"/>
</dbReference>
<evidence type="ECO:0000256" key="6">
    <source>
        <dbReference type="ARBA" id="ARBA00023136"/>
    </source>
</evidence>
<dbReference type="GO" id="GO:0005886">
    <property type="term" value="C:plasma membrane"/>
    <property type="evidence" value="ECO:0007669"/>
    <property type="project" value="UniProtKB-SubCell"/>
</dbReference>
<dbReference type="InterPro" id="IPR045621">
    <property type="entry name" value="BPD_transp_1_N"/>
</dbReference>
<dbReference type="EMBL" id="CAEZYQ010000014">
    <property type="protein sequence ID" value="CAB4749829.1"/>
    <property type="molecule type" value="Genomic_DNA"/>
</dbReference>
<keyword evidence="3" id="KW-1003">Cell membrane</keyword>
<evidence type="ECO:0000256" key="5">
    <source>
        <dbReference type="ARBA" id="ARBA00022989"/>
    </source>
</evidence>
<evidence type="ECO:0000256" key="3">
    <source>
        <dbReference type="ARBA" id="ARBA00022475"/>
    </source>
</evidence>
<comment type="subcellular location">
    <subcellularLocation>
        <location evidence="1">Cell membrane</location>
        <topology evidence="1">Multi-pass membrane protein</topology>
    </subcellularLocation>
</comment>
<evidence type="ECO:0000256" key="4">
    <source>
        <dbReference type="ARBA" id="ARBA00022692"/>
    </source>
</evidence>
<feature type="transmembrane region" description="Helical" evidence="7">
    <location>
        <begin position="302"/>
        <end position="325"/>
    </location>
</feature>
<keyword evidence="5 7" id="KW-1133">Transmembrane helix</keyword>
<organism evidence="9">
    <name type="scientific">freshwater metagenome</name>
    <dbReference type="NCBI Taxonomy" id="449393"/>
    <lineage>
        <taxon>unclassified sequences</taxon>
        <taxon>metagenomes</taxon>
        <taxon>ecological metagenomes</taxon>
    </lineage>
</organism>
<dbReference type="PROSITE" id="PS50928">
    <property type="entry name" value="ABC_TM1"/>
    <property type="match status" value="1"/>
</dbReference>
<reference evidence="9" key="1">
    <citation type="submission" date="2020-05" db="EMBL/GenBank/DDBJ databases">
        <authorList>
            <person name="Chiriac C."/>
            <person name="Salcher M."/>
            <person name="Ghai R."/>
            <person name="Kavagutti S V."/>
        </authorList>
    </citation>
    <scope>NUCLEOTIDE SEQUENCE</scope>
</reference>
<feature type="transmembrane region" description="Helical" evidence="7">
    <location>
        <begin position="198"/>
        <end position="217"/>
    </location>
</feature>
<feature type="transmembrane region" description="Helical" evidence="7">
    <location>
        <begin position="114"/>
        <end position="139"/>
    </location>
</feature>
<keyword evidence="4 7" id="KW-0812">Transmembrane</keyword>
<sequence length="335" mass="36253">MFAYIVKRLLAGLVVLTLVSLSIFLLFWYGPSEPARAMCDSKTSNRCSPEKLEVFTEELGYNNPWASEFGNYVGGIVTGRDITVAGQTTRCEAPCLGLSYSTGKPVWEDMQSRIPATVSIAVGGASLYLLLGVPIGVAASKRRGTVADKTLVSSFLVISSIPYYLFALLVFLYFAVLYELPFVGQPGYTPLTENPAEWFGGLALAWICLGVFGCTAYTRYSRGAMVEALSEDYVRTAKAKGLPQRAVVYKHALRAALVPVVTIFGIDFGTLLAGTIFTEKIFDINGIGLWALNAVGQKDLPIVQATALFAAIALIVSNLVVDLLYSVLDPRVRLS</sequence>
<dbReference type="Pfam" id="PF19300">
    <property type="entry name" value="BPD_transp_1_N"/>
    <property type="match status" value="1"/>
</dbReference>
<evidence type="ECO:0000256" key="7">
    <source>
        <dbReference type="SAM" id="Phobius"/>
    </source>
</evidence>
<keyword evidence="2" id="KW-0813">Transport</keyword>
<proteinExistence type="predicted"/>
<dbReference type="Pfam" id="PF00528">
    <property type="entry name" value="BPD_transp_1"/>
    <property type="match status" value="1"/>
</dbReference>
<accession>A0A6J6TUC8</accession>
<dbReference type="AlphaFoldDB" id="A0A6J6TUC8"/>
<dbReference type="SUPFAM" id="SSF161098">
    <property type="entry name" value="MetI-like"/>
    <property type="match status" value="1"/>
</dbReference>
<evidence type="ECO:0000256" key="2">
    <source>
        <dbReference type="ARBA" id="ARBA00022448"/>
    </source>
</evidence>
<gene>
    <name evidence="9" type="ORF">UFOPK2761_01902</name>
</gene>
<dbReference type="InterPro" id="IPR000515">
    <property type="entry name" value="MetI-like"/>
</dbReference>
<dbReference type="PANTHER" id="PTHR43163:SF7">
    <property type="entry name" value="DIPEPTIDE-TRANSPORT INTEGRAL MEMBRANE PROTEIN ABC TRANSPORTER DPPB-RELATED"/>
    <property type="match status" value="1"/>
</dbReference>
<feature type="transmembrane region" description="Helical" evidence="7">
    <location>
        <begin position="9"/>
        <end position="29"/>
    </location>
</feature>
<evidence type="ECO:0000256" key="1">
    <source>
        <dbReference type="ARBA" id="ARBA00004651"/>
    </source>
</evidence>
<dbReference type="Gene3D" id="1.10.3720.10">
    <property type="entry name" value="MetI-like"/>
    <property type="match status" value="1"/>
</dbReference>
<dbReference type="CDD" id="cd06261">
    <property type="entry name" value="TM_PBP2"/>
    <property type="match status" value="1"/>
</dbReference>
<feature type="transmembrane region" description="Helical" evidence="7">
    <location>
        <begin position="151"/>
        <end position="178"/>
    </location>
</feature>
<feature type="domain" description="ABC transmembrane type-1" evidence="8">
    <location>
        <begin position="114"/>
        <end position="325"/>
    </location>
</feature>
<keyword evidence="6 7" id="KW-0472">Membrane</keyword>
<evidence type="ECO:0000259" key="8">
    <source>
        <dbReference type="PROSITE" id="PS50928"/>
    </source>
</evidence>